<keyword evidence="9" id="KW-0969">Cilium</keyword>
<dbReference type="AlphaFoldDB" id="A0A9D1WKM2"/>
<proteinExistence type="inferred from homology"/>
<protein>
    <recommendedName>
        <fullName evidence="2 5">Basal-body rod modification protein FlgD</fullName>
    </recommendedName>
</protein>
<evidence type="ECO:0000256" key="4">
    <source>
        <dbReference type="ARBA" id="ARBA00024746"/>
    </source>
</evidence>
<evidence type="ECO:0000256" key="1">
    <source>
        <dbReference type="ARBA" id="ARBA00010577"/>
    </source>
</evidence>
<evidence type="ECO:0000256" key="6">
    <source>
        <dbReference type="SAM" id="MobiDB-lite"/>
    </source>
</evidence>
<keyword evidence="9" id="KW-0966">Cell projection</keyword>
<dbReference type="InterPro" id="IPR025965">
    <property type="entry name" value="FlgD/Vpr_Ig-like"/>
</dbReference>
<accession>A0A9D1WKM2</accession>
<dbReference type="Pfam" id="PF13860">
    <property type="entry name" value="FlgD_ig"/>
    <property type="match status" value="1"/>
</dbReference>
<evidence type="ECO:0000313" key="9">
    <source>
        <dbReference type="EMBL" id="HIX60944.1"/>
    </source>
</evidence>
<reference evidence="9" key="2">
    <citation type="submission" date="2021-04" db="EMBL/GenBank/DDBJ databases">
        <authorList>
            <person name="Gilroy R."/>
        </authorList>
    </citation>
    <scope>NUCLEOTIDE SEQUENCE</scope>
    <source>
        <strain evidence="9">1193</strain>
    </source>
</reference>
<comment type="caution">
    <text evidence="9">The sequence shown here is derived from an EMBL/GenBank/DDBJ whole genome shotgun (WGS) entry which is preliminary data.</text>
</comment>
<keyword evidence="3 5" id="KW-1005">Bacterial flagellum biogenesis</keyword>
<evidence type="ECO:0000259" key="8">
    <source>
        <dbReference type="Pfam" id="PF13861"/>
    </source>
</evidence>
<evidence type="ECO:0000259" key="7">
    <source>
        <dbReference type="Pfam" id="PF13860"/>
    </source>
</evidence>
<dbReference type="Pfam" id="PF03963">
    <property type="entry name" value="FlgD"/>
    <property type="match status" value="1"/>
</dbReference>
<dbReference type="Gene3D" id="2.60.40.4070">
    <property type="match status" value="1"/>
</dbReference>
<dbReference type="EMBL" id="DXFC01000051">
    <property type="protein sequence ID" value="HIX60944.1"/>
    <property type="molecule type" value="Genomic_DNA"/>
</dbReference>
<dbReference type="InterPro" id="IPR025963">
    <property type="entry name" value="FLgD_Tudor"/>
</dbReference>
<evidence type="ECO:0000256" key="2">
    <source>
        <dbReference type="ARBA" id="ARBA00016013"/>
    </source>
</evidence>
<feature type="domain" description="FlgD/Vpr Ig-like" evidence="7">
    <location>
        <begin position="116"/>
        <end position="185"/>
    </location>
</feature>
<sequence>MSNTIDPHVISRMNQGGPGVRDASQSAELRNNFMTLLIAQMQHQDPLDPMDNHEMTTQLAQINTVSGIEDLNRTLKGITDQMHAGQTLQATALIGQGVLVPGDRLLMEHGEEGEAHTTPFGIELPQSVDNVRVVITNASGQVINSYDIGPVKAGIESFTWDGRTSENELAAEGSYRVRIEATSGDKAVAANTLNYALVGGVTPPDENGGVRLDLGAIYGQVTLDQVKQIL</sequence>
<feature type="region of interest" description="Disordered" evidence="6">
    <location>
        <begin position="1"/>
        <end position="24"/>
    </location>
</feature>
<keyword evidence="9" id="KW-0282">Flagellum</keyword>
<evidence type="ECO:0000313" key="10">
    <source>
        <dbReference type="Proteomes" id="UP000824248"/>
    </source>
</evidence>
<dbReference type="Proteomes" id="UP000824248">
    <property type="component" value="Unassembled WGS sequence"/>
</dbReference>
<name>A0A9D1WKM2_9GAMM</name>
<comment type="function">
    <text evidence="4 5">Required for flagellar hook formation. May act as a scaffolding protein.</text>
</comment>
<evidence type="ECO:0000256" key="3">
    <source>
        <dbReference type="ARBA" id="ARBA00022795"/>
    </source>
</evidence>
<evidence type="ECO:0000256" key="5">
    <source>
        <dbReference type="RuleBase" id="RU362076"/>
    </source>
</evidence>
<dbReference type="Gene3D" id="2.30.30.910">
    <property type="match status" value="1"/>
</dbReference>
<dbReference type="Pfam" id="PF13861">
    <property type="entry name" value="FLgD_tudor"/>
    <property type="match status" value="1"/>
</dbReference>
<gene>
    <name evidence="9" type="ORF">H9854_01730</name>
</gene>
<comment type="similarity">
    <text evidence="1 5">Belongs to the FlgD family.</text>
</comment>
<organism evidence="9 10">
    <name type="scientific">Candidatus Halomonas stercoripullorum</name>
    <dbReference type="NCBI Taxonomy" id="2838617"/>
    <lineage>
        <taxon>Bacteria</taxon>
        <taxon>Pseudomonadati</taxon>
        <taxon>Pseudomonadota</taxon>
        <taxon>Gammaproteobacteria</taxon>
        <taxon>Oceanospirillales</taxon>
        <taxon>Halomonadaceae</taxon>
        <taxon>Halomonas</taxon>
    </lineage>
</organism>
<reference evidence="9" key="1">
    <citation type="journal article" date="2021" name="PeerJ">
        <title>Extensive microbial diversity within the chicken gut microbiome revealed by metagenomics and culture.</title>
        <authorList>
            <person name="Gilroy R."/>
            <person name="Ravi A."/>
            <person name="Getino M."/>
            <person name="Pursley I."/>
            <person name="Horton D.L."/>
            <person name="Alikhan N.F."/>
            <person name="Baker D."/>
            <person name="Gharbi K."/>
            <person name="Hall N."/>
            <person name="Watson M."/>
            <person name="Adriaenssens E.M."/>
            <person name="Foster-Nyarko E."/>
            <person name="Jarju S."/>
            <person name="Secka A."/>
            <person name="Antonio M."/>
            <person name="Oren A."/>
            <person name="Chaudhuri R.R."/>
            <person name="La Ragione R."/>
            <person name="Hildebrand F."/>
            <person name="Pallen M.J."/>
        </authorList>
    </citation>
    <scope>NUCLEOTIDE SEQUENCE</scope>
    <source>
        <strain evidence="9">1193</strain>
    </source>
</reference>
<feature type="domain" description="FlgD Tudor-like" evidence="8">
    <location>
        <begin position="86"/>
        <end position="227"/>
    </location>
</feature>
<dbReference type="GO" id="GO:0044781">
    <property type="term" value="P:bacterial-type flagellum organization"/>
    <property type="evidence" value="ECO:0007669"/>
    <property type="project" value="UniProtKB-UniRule"/>
</dbReference>
<dbReference type="InterPro" id="IPR005648">
    <property type="entry name" value="FlgD"/>
</dbReference>